<evidence type="ECO:0000313" key="8">
    <source>
        <dbReference type="Proteomes" id="UP000002173"/>
    </source>
</evidence>
<feature type="domain" description="PNPLA" evidence="6">
    <location>
        <begin position="327"/>
        <end position="527"/>
    </location>
</feature>
<dbReference type="eggNOG" id="KOG4231">
    <property type="taxonomic scope" value="Eukaryota"/>
</dbReference>
<feature type="compositionally biased region" description="Basic and acidic residues" evidence="5">
    <location>
        <begin position="145"/>
        <end position="161"/>
    </location>
</feature>
<accession>A7AQ96</accession>
<dbReference type="InterPro" id="IPR002641">
    <property type="entry name" value="PNPLA_dom"/>
</dbReference>
<dbReference type="GO" id="GO:0006631">
    <property type="term" value="P:fatty acid metabolic process"/>
    <property type="evidence" value="ECO:0007669"/>
    <property type="project" value="TreeGrafter"/>
</dbReference>
<dbReference type="STRING" id="5865.A7AQ96"/>
<evidence type="ECO:0000256" key="3">
    <source>
        <dbReference type="ARBA" id="ARBA00023098"/>
    </source>
</evidence>
<reference evidence="7 8" key="1">
    <citation type="journal article" date="2007" name="PLoS Pathog.">
        <title>Genome sequence of Babesia bovis and comparative analysis of apicomplexan hemoprotozoa.</title>
        <authorList>
            <person name="Brayton K.A."/>
            <person name="Lau A.O.T."/>
            <person name="Herndon D.R."/>
            <person name="Hannick L."/>
            <person name="Kappmeyer L.S."/>
            <person name="Berens S.J."/>
            <person name="Bidwell S.L."/>
            <person name="Brown W.C."/>
            <person name="Crabtree J."/>
            <person name="Fadrosh D."/>
            <person name="Feldblum T."/>
            <person name="Forberger H.A."/>
            <person name="Haas B.J."/>
            <person name="Howell J.M."/>
            <person name="Khouri H."/>
            <person name="Koo H."/>
            <person name="Mann D.J."/>
            <person name="Norimine J."/>
            <person name="Paulsen I.T."/>
            <person name="Radune D."/>
            <person name="Ren Q."/>
            <person name="Smith R.K. Jr."/>
            <person name="Suarez C.E."/>
            <person name="White O."/>
            <person name="Wortman J.R."/>
            <person name="Knowles D.P. Jr."/>
            <person name="McElwain T.F."/>
            <person name="Nene V.M."/>
        </authorList>
    </citation>
    <scope>NUCLEOTIDE SEQUENCE [LARGE SCALE GENOMIC DNA]</scope>
    <source>
        <strain evidence="7">T2Bo</strain>
    </source>
</reference>
<keyword evidence="3" id="KW-0443">Lipid metabolism</keyword>
<evidence type="ECO:0000256" key="5">
    <source>
        <dbReference type="SAM" id="MobiDB-lite"/>
    </source>
</evidence>
<dbReference type="PANTHER" id="PTHR24185:SF1">
    <property type="entry name" value="CALCIUM-INDEPENDENT PHOSPHOLIPASE A2-GAMMA"/>
    <property type="match status" value="1"/>
</dbReference>
<feature type="region of interest" description="Disordered" evidence="5">
    <location>
        <begin position="142"/>
        <end position="181"/>
    </location>
</feature>
<feature type="compositionally biased region" description="Polar residues" evidence="5">
    <location>
        <begin position="171"/>
        <end position="181"/>
    </location>
</feature>
<feature type="region of interest" description="Disordered" evidence="5">
    <location>
        <begin position="61"/>
        <end position="106"/>
    </location>
</feature>
<evidence type="ECO:0000313" key="7">
    <source>
        <dbReference type="EMBL" id="EDO08730.1"/>
    </source>
</evidence>
<evidence type="ECO:0000259" key="6">
    <source>
        <dbReference type="PROSITE" id="PS51635"/>
    </source>
</evidence>
<reference evidence="8" key="3">
    <citation type="journal article" date="2021" name="Int. J. Parasitol.">
        <title>Comparative analysis of gene expression between Babesia bovis blood stages and kinetes allowed by improved genome annotation.</title>
        <authorList>
            <person name="Ueti M.W."/>
            <person name="Johnson W.C."/>
            <person name="Kappmeyer L.S."/>
            <person name="Herndon D.R."/>
            <person name="Mousel M.R."/>
            <person name="Reif K.E."/>
            <person name="Taus N.S."/>
            <person name="Ifeonu O.O."/>
            <person name="Silva J.C."/>
            <person name="Suarez C.E."/>
            <person name="Brayton K.A."/>
        </authorList>
    </citation>
    <scope>NUCLEOTIDE SEQUENCE [LARGE SCALE GENOMIC DNA]</scope>
</reference>
<organism evidence="7 8">
    <name type="scientific">Babesia bovis</name>
    <dbReference type="NCBI Taxonomy" id="5865"/>
    <lineage>
        <taxon>Eukaryota</taxon>
        <taxon>Sar</taxon>
        <taxon>Alveolata</taxon>
        <taxon>Apicomplexa</taxon>
        <taxon>Aconoidasida</taxon>
        <taxon>Piroplasmida</taxon>
        <taxon>Babesiidae</taxon>
        <taxon>Babesia</taxon>
    </lineage>
</organism>
<dbReference type="Gene3D" id="3.40.1090.10">
    <property type="entry name" value="Cytosolic phospholipase A2 catalytic domain"/>
    <property type="match status" value="1"/>
</dbReference>
<protein>
    <recommendedName>
        <fullName evidence="6">PNPLA domain-containing protein</fullName>
    </recommendedName>
</protein>
<comment type="caution">
    <text evidence="4">Lacks conserved residue(s) required for the propagation of feature annotation.</text>
</comment>
<keyword evidence="1" id="KW-0378">Hydrolase</keyword>
<keyword evidence="8" id="KW-1185">Reference proteome</keyword>
<evidence type="ECO:0000256" key="4">
    <source>
        <dbReference type="PROSITE-ProRule" id="PRU01161"/>
    </source>
</evidence>
<dbReference type="GO" id="GO:0016020">
    <property type="term" value="C:membrane"/>
    <property type="evidence" value="ECO:0007669"/>
    <property type="project" value="TreeGrafter"/>
</dbReference>
<keyword evidence="2" id="KW-0442">Lipid degradation</keyword>
<dbReference type="GO" id="GO:0004620">
    <property type="term" value="F:phospholipase activity"/>
    <property type="evidence" value="ECO:0007669"/>
    <property type="project" value="TreeGrafter"/>
</dbReference>
<dbReference type="Pfam" id="PF01734">
    <property type="entry name" value="Patatin"/>
    <property type="match status" value="1"/>
</dbReference>
<dbReference type="InParanoid" id="A7AQ96"/>
<proteinExistence type="predicted"/>
<dbReference type="EMBL" id="AAXT01000001">
    <property type="protein sequence ID" value="EDO08730.1"/>
    <property type="molecule type" value="Genomic_DNA"/>
</dbReference>
<dbReference type="PROSITE" id="PS51635">
    <property type="entry name" value="PNPLA"/>
    <property type="match status" value="1"/>
</dbReference>
<dbReference type="PANTHER" id="PTHR24185">
    <property type="entry name" value="CALCIUM-INDEPENDENT PHOSPHOLIPASE A2-GAMMA"/>
    <property type="match status" value="1"/>
</dbReference>
<evidence type="ECO:0000256" key="1">
    <source>
        <dbReference type="ARBA" id="ARBA00022801"/>
    </source>
</evidence>
<dbReference type="RefSeq" id="XP_001612298.1">
    <property type="nucleotide sequence ID" value="XM_001612248.1"/>
</dbReference>
<reference evidence="8" key="2">
    <citation type="journal article" date="2020" name="Data Brief">
        <title>Transcriptome dataset of Babesia bovis life stages within vertebrate and invertebrate hosts.</title>
        <authorList>
            <person name="Ueti M.W."/>
            <person name="Johnson W.C."/>
            <person name="Kappmeyer L.S."/>
            <person name="Herndon D.R."/>
            <person name="Mousel M.R."/>
            <person name="Reif K.E."/>
            <person name="Taus N.S."/>
            <person name="Ifeonu O.O."/>
            <person name="Silva J.C."/>
            <person name="Suarez C.E."/>
            <person name="Brayton K.A."/>
        </authorList>
    </citation>
    <scope>NUCLEOTIDE SEQUENCE [LARGE SCALE GENOMIC DNA]</scope>
</reference>
<gene>
    <name evidence="7" type="ORF">BBOV_III011780</name>
</gene>
<evidence type="ECO:0000256" key="2">
    <source>
        <dbReference type="ARBA" id="ARBA00022963"/>
    </source>
</evidence>
<dbReference type="AlphaFoldDB" id="A7AQ96"/>
<dbReference type="GO" id="GO:0016042">
    <property type="term" value="P:lipid catabolic process"/>
    <property type="evidence" value="ECO:0007669"/>
    <property type="project" value="UniProtKB-KW"/>
</dbReference>
<comment type="caution">
    <text evidence="7">The sequence shown here is derived from an EMBL/GenBank/DDBJ whole genome shotgun (WGS) entry which is preliminary data.</text>
</comment>
<dbReference type="InterPro" id="IPR016035">
    <property type="entry name" value="Acyl_Trfase/lysoPLipase"/>
</dbReference>
<name>A7AQ96_BABBO</name>
<dbReference type="GeneID" id="5480558"/>
<dbReference type="KEGG" id="bbo:BBOV_III011780"/>
<dbReference type="OMA" id="PMWLAGW"/>
<dbReference type="VEuPathDB" id="PiroplasmaDB:BBOV_III011780"/>
<dbReference type="SUPFAM" id="SSF52151">
    <property type="entry name" value="FabD/lysophospholipase-like"/>
    <property type="match status" value="1"/>
</dbReference>
<dbReference type="Proteomes" id="UP000002173">
    <property type="component" value="Unassembled WGS sequence"/>
</dbReference>
<sequence>MSGHLGGQSLRASLYDHLYTRHVDCADHLCNDESSAIEYSSDSGDSFASVDNNSDAHYYESVETPEDSVSDNVSASADIQSESTPRAADSGDPEDPGCHAITSGEETVEEVDPFGDYFDKGITKKGRKGWRESMFRAFGVCSRGSRSDESPKDVEDDKSEPCSDPWGDFANAQSGEGSRYMTTGTVSGEDSMHIPLPHRGFYTVFLRNSKAFVKRKQGIYVFKLKLSYKVFDFKRKRICLQPSGGDFIPHDILADDNFAFSNEGCVTIAGRDTRILLLYATQDGIAEFTLSHNVLAMKPSLLYRIVYSGWCSAVPLSLSPKLRLRILSIDSCENLGTSALAALYALELRLSSMNGMEANIGEHFDLICASGTGAIIALCLLKGYSIRDLWVQWQSILDQLFKWRHSRAYGLMFDHEHVHQFVRSWMDILGTDFMCSRARPLCVITSANVKSAKHDMFVFRNYTNVHASYGKTAFAPMWLAGWASNSLPTYMKGPTDRYLRHMGCVVDRSVHFVDSKLLSSNPAIVALREASELYGTPVRTLIDETIDVFLSVGTTRKRSRKLDDPAPWQILLDSNDSCGAQVEHGHMRYLFEERPEVYYRIEMGHLPGCSYGKTSKPEVDEVFNRALEVSRTQLADEINRIAECINA</sequence>